<evidence type="ECO:0000313" key="2">
    <source>
        <dbReference type="Proteomes" id="UP001597244"/>
    </source>
</evidence>
<dbReference type="RefSeq" id="WP_125578030.1">
    <property type="nucleotide sequence ID" value="NZ_JBHTOF010000098.1"/>
</dbReference>
<evidence type="ECO:0000313" key="1">
    <source>
        <dbReference type="EMBL" id="MFD1466211.1"/>
    </source>
</evidence>
<evidence type="ECO:0008006" key="3">
    <source>
        <dbReference type="Google" id="ProtNLM"/>
    </source>
</evidence>
<reference evidence="2" key="1">
    <citation type="journal article" date="2019" name="Int. J. Syst. Evol. Microbiol.">
        <title>The Global Catalogue of Microorganisms (GCM) 10K type strain sequencing project: providing services to taxonomists for standard genome sequencing and annotation.</title>
        <authorList>
            <consortium name="The Broad Institute Genomics Platform"/>
            <consortium name="The Broad Institute Genome Sequencing Center for Infectious Disease"/>
            <person name="Wu L."/>
            <person name="Ma J."/>
        </authorList>
    </citation>
    <scope>NUCLEOTIDE SEQUENCE [LARGE SCALE GENOMIC DNA]</scope>
    <source>
        <strain evidence="2">CCM 8951</strain>
    </source>
</reference>
<dbReference type="Proteomes" id="UP001597244">
    <property type="component" value="Unassembled WGS sequence"/>
</dbReference>
<comment type="caution">
    <text evidence="1">The sequence shown here is derived from an EMBL/GenBank/DDBJ whole genome shotgun (WGS) entry which is preliminary data.</text>
</comment>
<dbReference type="InterPro" id="IPR036052">
    <property type="entry name" value="TrpB-like_PALP_sf"/>
</dbReference>
<sequence length="425" mass="45493">MTIYVNSQDNQKEIPATTALWQTGADSIALPTQLSAAKFADQEPATILQTIVQTFMSDQTAAEIAKTVETALAQTFKKKKLATLVDLNDDLAFGETFHGATMTQADLAVLLLSAFSEPNQIFACADPDLIVALAANLLPTQKLVGFYDPTEVGQFVQDELASIQADENIQIATSSTPEAAIAELQAAAANVQLVSADQLLTLVPQIAALFNLAAQNTAPTPLEFVIGQEQLPLVLAAAYAQKLGLNIDHVTVAVDVNSTLAKFLGGDDAQLTPSDKTILIRLISVLTDSTKIASQPNDLRAILTDNQLISLTMTGAQQIQPTIKHYQIADNYTIGASTALAAAGIAQKKSNHKIIVIAPVDPYLTPEIVLQSITGRDDGKRDFESVQILRQIINTKTPRLLTHLKASESATIPEYQLANITAWLA</sequence>
<proteinExistence type="predicted"/>
<dbReference type="EMBL" id="JBHTOF010000098">
    <property type="protein sequence ID" value="MFD1466211.1"/>
    <property type="molecule type" value="Genomic_DNA"/>
</dbReference>
<dbReference type="Gene3D" id="3.40.50.1100">
    <property type="match status" value="1"/>
</dbReference>
<organism evidence="1 2">
    <name type="scientific">Lapidilactobacillus mulanensis</name>
    <dbReference type="NCBI Taxonomy" id="2485999"/>
    <lineage>
        <taxon>Bacteria</taxon>
        <taxon>Bacillati</taxon>
        <taxon>Bacillota</taxon>
        <taxon>Bacilli</taxon>
        <taxon>Lactobacillales</taxon>
        <taxon>Lactobacillaceae</taxon>
        <taxon>Lapidilactobacillus</taxon>
    </lineage>
</organism>
<accession>A0ABW4DSQ7</accession>
<protein>
    <recommendedName>
        <fullName evidence="3">Phosphate acetyltransferase</fullName>
    </recommendedName>
</protein>
<dbReference type="SUPFAM" id="SSF53686">
    <property type="entry name" value="Tryptophan synthase beta subunit-like PLP-dependent enzymes"/>
    <property type="match status" value="1"/>
</dbReference>
<gene>
    <name evidence="1" type="ORF">ACFQ4L_09070</name>
</gene>
<keyword evidence="2" id="KW-1185">Reference proteome</keyword>
<name>A0ABW4DSQ7_9LACO</name>